<reference evidence="1 2" key="1">
    <citation type="journal article" date="2006" name="Science">
        <title>Phytophthora genome sequences uncover evolutionary origins and mechanisms of pathogenesis.</title>
        <authorList>
            <person name="Tyler B.M."/>
            <person name="Tripathy S."/>
            <person name="Zhang X."/>
            <person name="Dehal P."/>
            <person name="Jiang R.H."/>
            <person name="Aerts A."/>
            <person name="Arredondo F.D."/>
            <person name="Baxter L."/>
            <person name="Bensasson D."/>
            <person name="Beynon J.L."/>
            <person name="Chapman J."/>
            <person name="Damasceno C.M."/>
            <person name="Dorrance A.E."/>
            <person name="Dou D."/>
            <person name="Dickerman A.W."/>
            <person name="Dubchak I.L."/>
            <person name="Garbelotto M."/>
            <person name="Gijzen M."/>
            <person name="Gordon S.G."/>
            <person name="Govers F."/>
            <person name="Grunwald N.J."/>
            <person name="Huang W."/>
            <person name="Ivors K.L."/>
            <person name="Jones R.W."/>
            <person name="Kamoun S."/>
            <person name="Krampis K."/>
            <person name="Lamour K.H."/>
            <person name="Lee M.K."/>
            <person name="McDonald W.H."/>
            <person name="Medina M."/>
            <person name="Meijer H.J."/>
            <person name="Nordberg E.K."/>
            <person name="Maclean D.J."/>
            <person name="Ospina-Giraldo M.D."/>
            <person name="Morris P.F."/>
            <person name="Phuntumart V."/>
            <person name="Putnam N.H."/>
            <person name="Rash S."/>
            <person name="Rose J.K."/>
            <person name="Sakihama Y."/>
            <person name="Salamov A.A."/>
            <person name="Savidor A."/>
            <person name="Scheuring C.F."/>
            <person name="Smith B.M."/>
            <person name="Sobral B.W."/>
            <person name="Terry A."/>
            <person name="Torto-Alalibo T.A."/>
            <person name="Win J."/>
            <person name="Xu Z."/>
            <person name="Zhang H."/>
            <person name="Grigoriev I.V."/>
            <person name="Rokhsar D.S."/>
            <person name="Boore J.L."/>
        </authorList>
    </citation>
    <scope>NUCLEOTIDE SEQUENCE [LARGE SCALE GENOMIC DNA]</scope>
    <source>
        <strain evidence="1 2">P6497</strain>
    </source>
</reference>
<proteinExistence type="predicted"/>
<dbReference type="InParanoid" id="G5A605"/>
<dbReference type="OMA" id="ATEMWES"/>
<protein>
    <recommendedName>
        <fullName evidence="3">Retrotransposon gag domain-containing protein</fullName>
    </recommendedName>
</protein>
<dbReference type="Pfam" id="PF14223">
    <property type="entry name" value="Retrotran_gag_2"/>
    <property type="match status" value="1"/>
</dbReference>
<feature type="non-terminal residue" evidence="1">
    <location>
        <position position="1"/>
    </location>
</feature>
<evidence type="ECO:0000313" key="2">
    <source>
        <dbReference type="Proteomes" id="UP000002640"/>
    </source>
</evidence>
<organism evidence="1 2">
    <name type="scientific">Phytophthora sojae (strain P6497)</name>
    <name type="common">Soybean stem and root rot agent</name>
    <name type="synonym">Phytophthora megasperma f. sp. glycines</name>
    <dbReference type="NCBI Taxonomy" id="1094619"/>
    <lineage>
        <taxon>Eukaryota</taxon>
        <taxon>Sar</taxon>
        <taxon>Stramenopiles</taxon>
        <taxon>Oomycota</taxon>
        <taxon>Peronosporomycetes</taxon>
        <taxon>Peronosporales</taxon>
        <taxon>Peronosporaceae</taxon>
        <taxon>Phytophthora</taxon>
    </lineage>
</organism>
<dbReference type="EMBL" id="JH159160">
    <property type="protein sequence ID" value="EGZ08760.1"/>
    <property type="molecule type" value="Genomic_DNA"/>
</dbReference>
<name>G5A605_PHYSP</name>
<dbReference type="GeneID" id="20650499"/>
<dbReference type="Proteomes" id="UP000002640">
    <property type="component" value="Unassembled WGS sequence"/>
</dbReference>
<dbReference type="AlphaFoldDB" id="G5A605"/>
<dbReference type="RefSeq" id="XP_009535393.1">
    <property type="nucleotide sequence ID" value="XM_009537098.1"/>
</dbReference>
<keyword evidence="2" id="KW-1185">Reference proteome</keyword>
<feature type="non-terminal residue" evidence="1">
    <location>
        <position position="95"/>
    </location>
</feature>
<dbReference type="KEGG" id="psoj:PHYSODRAFT_375474"/>
<evidence type="ECO:0000313" key="1">
    <source>
        <dbReference type="EMBL" id="EGZ08760.1"/>
    </source>
</evidence>
<dbReference type="SMR" id="G5A605"/>
<sequence length="95" mass="11136">LLSKDAKKVCKMTRVSEMWTAFEREKTKRDFANSIRVRAKLFGAKYTKGTSMDKYLESLEDYRRQLENMNSPISDDEMARIILTSVEGTHRNVIR</sequence>
<gene>
    <name evidence="1" type="ORF">PHYSODRAFT_375474</name>
</gene>
<evidence type="ECO:0008006" key="3">
    <source>
        <dbReference type="Google" id="ProtNLM"/>
    </source>
</evidence>
<accession>G5A605</accession>